<dbReference type="InterPro" id="IPR051495">
    <property type="entry name" value="Epithelial_Barrier/Signaling"/>
</dbReference>
<dbReference type="PANTHER" id="PTHR13802:SF65">
    <property type="entry name" value="NIDOGEN"/>
    <property type="match status" value="1"/>
</dbReference>
<dbReference type="OrthoDB" id="5762321at2"/>
<feature type="chain" id="PRO_5026692298" evidence="1">
    <location>
        <begin position="22"/>
        <end position="269"/>
    </location>
</feature>
<reference evidence="3 4" key="1">
    <citation type="submission" date="2019-11" db="EMBL/GenBank/DDBJ databases">
        <title>Type strains purchased from KCTC, JCM and DSMZ.</title>
        <authorList>
            <person name="Lu H."/>
        </authorList>
    </citation>
    <scope>NUCLEOTIDE SEQUENCE [LARGE SCALE GENOMIC DNA]</scope>
    <source>
        <strain evidence="3 4">JCM 31587</strain>
    </source>
</reference>
<accession>A0A6L6QGE5</accession>
<feature type="domain" description="NIDO" evidence="2">
    <location>
        <begin position="62"/>
        <end position="228"/>
    </location>
</feature>
<keyword evidence="4" id="KW-1185">Reference proteome</keyword>
<dbReference type="InterPro" id="IPR003886">
    <property type="entry name" value="NIDO_dom"/>
</dbReference>
<dbReference type="PANTHER" id="PTHR13802">
    <property type="entry name" value="MUCIN 4-RELATED"/>
    <property type="match status" value="1"/>
</dbReference>
<dbReference type="EMBL" id="WNKX01000005">
    <property type="protein sequence ID" value="MTW10756.1"/>
    <property type="molecule type" value="Genomic_DNA"/>
</dbReference>
<keyword evidence="1" id="KW-0732">Signal</keyword>
<protein>
    <submittedName>
        <fullName evidence="3">VPLPA-CTERM sorting domain-containing protein</fullName>
    </submittedName>
</protein>
<comment type="caution">
    <text evidence="3">The sequence shown here is derived from an EMBL/GenBank/DDBJ whole genome shotgun (WGS) entry which is preliminary data.</text>
</comment>
<feature type="signal peptide" evidence="1">
    <location>
        <begin position="1"/>
        <end position="21"/>
    </location>
</feature>
<evidence type="ECO:0000313" key="3">
    <source>
        <dbReference type="EMBL" id="MTW10756.1"/>
    </source>
</evidence>
<evidence type="ECO:0000256" key="1">
    <source>
        <dbReference type="SAM" id="SignalP"/>
    </source>
</evidence>
<organism evidence="3 4">
    <name type="scientific">Massilia eburnea</name>
    <dbReference type="NCBI Taxonomy" id="1776165"/>
    <lineage>
        <taxon>Bacteria</taxon>
        <taxon>Pseudomonadati</taxon>
        <taxon>Pseudomonadota</taxon>
        <taxon>Betaproteobacteria</taxon>
        <taxon>Burkholderiales</taxon>
        <taxon>Oxalobacteraceae</taxon>
        <taxon>Telluria group</taxon>
        <taxon>Massilia</taxon>
    </lineage>
</organism>
<dbReference type="RefSeq" id="WP_155453681.1">
    <property type="nucleotide sequence ID" value="NZ_WNKX01000005.1"/>
</dbReference>
<gene>
    <name evidence="3" type="ORF">GM658_09080</name>
</gene>
<proteinExistence type="predicted"/>
<dbReference type="Proteomes" id="UP000472320">
    <property type="component" value="Unassembled WGS sequence"/>
</dbReference>
<evidence type="ECO:0000259" key="2">
    <source>
        <dbReference type="Pfam" id="PF06119"/>
    </source>
</evidence>
<name>A0A6L6QGE5_9BURK</name>
<evidence type="ECO:0000313" key="4">
    <source>
        <dbReference type="Proteomes" id="UP000472320"/>
    </source>
</evidence>
<dbReference type="GO" id="GO:0007160">
    <property type="term" value="P:cell-matrix adhesion"/>
    <property type="evidence" value="ECO:0007669"/>
    <property type="project" value="InterPro"/>
</dbReference>
<dbReference type="AlphaFoldDB" id="A0A6L6QGE5"/>
<sequence>MTKLTTLFCAAALAFSASAHAGVAPILSGFSQTTVAAEDDGSTLVNLANGLKLGLNGATYSSLYVNTNGNVSFGQGLSTYAPGAFNGDSFGHDFLAPFFGDVDIRDNHGSIGYGNTMFEGHNAMAVTWSNVGYYNKKNDLQNTFQLVLVDRSDTGANNFDFYYNYGSIQWDSTSNSDKAHAGFHLQGTAADFEFDGSGNPGKVIDSGKQSLVKGSNVGLSGRYAFNVRGGVAAYGLEQLTPAQSVPLPGSLPLVGIGAIALAYGRRRKA</sequence>
<dbReference type="Pfam" id="PF06119">
    <property type="entry name" value="NIDO"/>
    <property type="match status" value="1"/>
</dbReference>